<evidence type="ECO:0000256" key="2">
    <source>
        <dbReference type="SAM" id="Phobius"/>
    </source>
</evidence>
<dbReference type="EMBL" id="JAGSND010000015">
    <property type="protein sequence ID" value="MBR0599685.1"/>
    <property type="molecule type" value="Genomic_DNA"/>
</dbReference>
<proteinExistence type="predicted"/>
<dbReference type="Gene3D" id="3.30.70.270">
    <property type="match status" value="1"/>
</dbReference>
<feature type="transmembrane region" description="Helical" evidence="2">
    <location>
        <begin position="139"/>
        <end position="156"/>
    </location>
</feature>
<keyword evidence="1" id="KW-0175">Coiled coil</keyword>
<sequence>MILKKMITQIPEKCKPEFIQSLQTENLKHTMIGTAAFIAIEMVVAFFIEDFLSPTFLLSIGLILYALLFLPMIYFTYKRIDKLPFSWVQSIQIMFLLGLILGGVLWTVMEQQGFSSASTYICTIIAIAAFISFTPVEGAFLYSIAFLLFILILPRYQHNVDAVQTLTVNSFLMSILAWLLNSMIFQGKVTAYQHRKTIEEKTLELERINKELEEKNKELKEMSIRDSLTSLLNHKNSLKRLKEEVERAKRISYPLCVAMIDLDNFKHINDEHGHQTGDDVLTIVAKILKETCRTTDIIGRYGGEEFIIIMPDTGADDAGLLIKRIQKRILEEEFEKGIHITFSCGISELNGESVHGIVRSSDLMLYRAKKKGKNRVEIRKSAHHA</sequence>
<keyword evidence="4" id="KW-0808">Transferase</keyword>
<organism evidence="4 5">
    <name type="scientific">Sinanaerobacter chloroacetimidivorans</name>
    <dbReference type="NCBI Taxonomy" id="2818044"/>
    <lineage>
        <taxon>Bacteria</taxon>
        <taxon>Bacillati</taxon>
        <taxon>Bacillota</taxon>
        <taxon>Clostridia</taxon>
        <taxon>Peptostreptococcales</taxon>
        <taxon>Anaerovoracaceae</taxon>
        <taxon>Sinanaerobacter</taxon>
    </lineage>
</organism>
<feature type="transmembrane region" description="Helical" evidence="2">
    <location>
        <begin position="87"/>
        <end position="108"/>
    </location>
</feature>
<feature type="transmembrane region" description="Helical" evidence="2">
    <location>
        <begin position="162"/>
        <end position="180"/>
    </location>
</feature>
<dbReference type="EC" id="2.7.7.65" evidence="4"/>
<reference evidence="4" key="1">
    <citation type="submission" date="2021-04" db="EMBL/GenBank/DDBJ databases">
        <title>Sinoanaerobacter chloroacetimidivorans sp. nov., an obligate anaerobic bacterium isolated from anaerobic sludge.</title>
        <authorList>
            <person name="Bao Y."/>
        </authorList>
    </citation>
    <scope>NUCLEOTIDE SEQUENCE</scope>
    <source>
        <strain evidence="4">BAD-6</strain>
    </source>
</reference>
<gene>
    <name evidence="4" type="ORF">KCX82_17500</name>
</gene>
<dbReference type="AlphaFoldDB" id="A0A8J7W5Q2"/>
<dbReference type="FunFam" id="3.30.70.270:FF:000001">
    <property type="entry name" value="Diguanylate cyclase domain protein"/>
    <property type="match status" value="1"/>
</dbReference>
<feature type="transmembrane region" description="Helical" evidence="2">
    <location>
        <begin position="54"/>
        <end position="75"/>
    </location>
</feature>
<feature type="domain" description="GGDEF" evidence="3">
    <location>
        <begin position="253"/>
        <end position="381"/>
    </location>
</feature>
<dbReference type="Proteomes" id="UP000675664">
    <property type="component" value="Unassembled WGS sequence"/>
</dbReference>
<keyword evidence="2" id="KW-0472">Membrane</keyword>
<dbReference type="PROSITE" id="PS50887">
    <property type="entry name" value="GGDEF"/>
    <property type="match status" value="1"/>
</dbReference>
<dbReference type="SUPFAM" id="SSF55073">
    <property type="entry name" value="Nucleotide cyclase"/>
    <property type="match status" value="1"/>
</dbReference>
<name>A0A8J7W5Q2_9FIRM</name>
<protein>
    <submittedName>
        <fullName evidence="4">Diguanylate cyclase</fullName>
        <ecNumber evidence="4">2.7.7.65</ecNumber>
    </submittedName>
</protein>
<accession>A0A8J7W5Q2</accession>
<keyword evidence="2" id="KW-0812">Transmembrane</keyword>
<dbReference type="InterPro" id="IPR050469">
    <property type="entry name" value="Diguanylate_Cyclase"/>
</dbReference>
<keyword evidence="4" id="KW-0548">Nucleotidyltransferase</keyword>
<reference evidence="4" key="2">
    <citation type="submission" date="2021-04" db="EMBL/GenBank/DDBJ databases">
        <authorList>
            <person name="Liu J."/>
        </authorList>
    </citation>
    <scope>NUCLEOTIDE SEQUENCE</scope>
    <source>
        <strain evidence="4">BAD-6</strain>
    </source>
</reference>
<evidence type="ECO:0000256" key="1">
    <source>
        <dbReference type="SAM" id="Coils"/>
    </source>
</evidence>
<dbReference type="SMART" id="SM00267">
    <property type="entry name" value="GGDEF"/>
    <property type="match status" value="1"/>
</dbReference>
<dbReference type="InterPro" id="IPR000160">
    <property type="entry name" value="GGDEF_dom"/>
</dbReference>
<feature type="coiled-coil region" evidence="1">
    <location>
        <begin position="195"/>
        <end position="251"/>
    </location>
</feature>
<evidence type="ECO:0000259" key="3">
    <source>
        <dbReference type="PROSITE" id="PS50887"/>
    </source>
</evidence>
<dbReference type="InterPro" id="IPR029787">
    <property type="entry name" value="Nucleotide_cyclase"/>
</dbReference>
<comment type="caution">
    <text evidence="4">The sequence shown here is derived from an EMBL/GenBank/DDBJ whole genome shotgun (WGS) entry which is preliminary data.</text>
</comment>
<feature type="transmembrane region" description="Helical" evidence="2">
    <location>
        <begin position="30"/>
        <end position="48"/>
    </location>
</feature>
<dbReference type="RefSeq" id="WP_227019824.1">
    <property type="nucleotide sequence ID" value="NZ_JAGSND010000015.1"/>
</dbReference>
<dbReference type="GO" id="GO:0052621">
    <property type="term" value="F:diguanylate cyclase activity"/>
    <property type="evidence" value="ECO:0007669"/>
    <property type="project" value="UniProtKB-EC"/>
</dbReference>
<dbReference type="CDD" id="cd01949">
    <property type="entry name" value="GGDEF"/>
    <property type="match status" value="1"/>
</dbReference>
<dbReference type="NCBIfam" id="TIGR00254">
    <property type="entry name" value="GGDEF"/>
    <property type="match status" value="1"/>
</dbReference>
<dbReference type="PANTHER" id="PTHR45138:SF9">
    <property type="entry name" value="DIGUANYLATE CYCLASE DGCM-RELATED"/>
    <property type="match status" value="1"/>
</dbReference>
<dbReference type="Pfam" id="PF00990">
    <property type="entry name" value="GGDEF"/>
    <property type="match status" value="1"/>
</dbReference>
<keyword evidence="2" id="KW-1133">Transmembrane helix</keyword>
<evidence type="ECO:0000313" key="5">
    <source>
        <dbReference type="Proteomes" id="UP000675664"/>
    </source>
</evidence>
<dbReference type="InterPro" id="IPR043128">
    <property type="entry name" value="Rev_trsase/Diguanyl_cyclase"/>
</dbReference>
<keyword evidence="5" id="KW-1185">Reference proteome</keyword>
<dbReference type="PANTHER" id="PTHR45138">
    <property type="entry name" value="REGULATORY COMPONENTS OF SENSORY TRANSDUCTION SYSTEM"/>
    <property type="match status" value="1"/>
</dbReference>
<evidence type="ECO:0000313" key="4">
    <source>
        <dbReference type="EMBL" id="MBR0599685.1"/>
    </source>
</evidence>